<dbReference type="InterPro" id="IPR002225">
    <property type="entry name" value="3Beta_OHSteriod_DH/Estase"/>
</dbReference>
<dbReference type="Gene3D" id="3.40.50.720">
    <property type="entry name" value="NAD(P)-binding Rossmann-like Domain"/>
    <property type="match status" value="1"/>
</dbReference>
<dbReference type="GO" id="GO:0016616">
    <property type="term" value="F:oxidoreductase activity, acting on the CH-OH group of donors, NAD or NADP as acceptor"/>
    <property type="evidence" value="ECO:0007669"/>
    <property type="project" value="InterPro"/>
</dbReference>
<evidence type="ECO:0000313" key="2">
    <source>
        <dbReference type="EMBL" id="BBM86775.1"/>
    </source>
</evidence>
<dbReference type="InterPro" id="IPR036291">
    <property type="entry name" value="NAD(P)-bd_dom_sf"/>
</dbReference>
<evidence type="ECO:0000259" key="1">
    <source>
        <dbReference type="Pfam" id="PF01073"/>
    </source>
</evidence>
<dbReference type="GO" id="GO:0005737">
    <property type="term" value="C:cytoplasm"/>
    <property type="evidence" value="ECO:0007669"/>
    <property type="project" value="TreeGrafter"/>
</dbReference>
<dbReference type="SUPFAM" id="SSF51735">
    <property type="entry name" value="NAD(P)-binding Rossmann-fold domains"/>
    <property type="match status" value="1"/>
</dbReference>
<dbReference type="GO" id="GO:0006694">
    <property type="term" value="P:steroid biosynthetic process"/>
    <property type="evidence" value="ECO:0007669"/>
    <property type="project" value="InterPro"/>
</dbReference>
<dbReference type="EMBL" id="AP019860">
    <property type="protein sequence ID" value="BBM86775.1"/>
    <property type="molecule type" value="Genomic_DNA"/>
</dbReference>
<evidence type="ECO:0000313" key="3">
    <source>
        <dbReference type="Proteomes" id="UP000326354"/>
    </source>
</evidence>
<name>A0A5S9IUC1_UABAM</name>
<dbReference type="AlphaFoldDB" id="A0A5S9IUC1"/>
<dbReference type="InterPro" id="IPR051783">
    <property type="entry name" value="NAD(P)-dependent_oxidoreduct"/>
</dbReference>
<dbReference type="Proteomes" id="UP000326354">
    <property type="component" value="Chromosome"/>
</dbReference>
<proteinExistence type="predicted"/>
<feature type="domain" description="3-beta hydroxysteroid dehydrogenase/isomerase" evidence="1">
    <location>
        <begin position="5"/>
        <end position="249"/>
    </location>
</feature>
<gene>
    <name evidence="2" type="ORF">UABAM_05163</name>
</gene>
<sequence>MQIFITGASGFVGKATTKSLAKNHKVMAMARSEQSAQVVSEAGAHPVKCALGSVKAQDLQDCEVVIHCAAFVEEWGSEEQFWQANVVGTQQLLDVAKQAGVKRFIHISTEAVLFHGQHLRNIDENYPYPQKTPILYSRTKAAAEKAVVMANDAHFTTICLRPRLIWGPGDKTIVPAIRDMVATGKFKWIGGGHYQTSTVYIDNLVHAITLALTKGTGGEKYFITDNEDQDMRQFLTQMLQTQGVNLPKKSVPRFVARSAARIIEFLWRILAIKKQPPITRHAAYVMSIAL</sequence>
<dbReference type="PANTHER" id="PTHR48079:SF6">
    <property type="entry name" value="NAD(P)-BINDING DOMAIN-CONTAINING PROTEIN-RELATED"/>
    <property type="match status" value="1"/>
</dbReference>
<protein>
    <submittedName>
        <fullName evidence="2">3-beta hydroxysteroid dehydrogenase</fullName>
    </submittedName>
</protein>
<dbReference type="Pfam" id="PF01073">
    <property type="entry name" value="3Beta_HSD"/>
    <property type="match status" value="1"/>
</dbReference>
<keyword evidence="3" id="KW-1185">Reference proteome</keyword>
<reference evidence="2 3" key="1">
    <citation type="submission" date="2019-08" db="EMBL/GenBank/DDBJ databases">
        <title>Complete genome sequence of Candidatus Uab amorphum.</title>
        <authorList>
            <person name="Shiratori T."/>
            <person name="Suzuki S."/>
            <person name="Kakizawa Y."/>
            <person name="Ishida K."/>
        </authorList>
    </citation>
    <scope>NUCLEOTIDE SEQUENCE [LARGE SCALE GENOMIC DNA]</scope>
    <source>
        <strain evidence="2 3">SRT547</strain>
    </source>
</reference>
<dbReference type="GO" id="GO:0004029">
    <property type="term" value="F:aldehyde dehydrogenase (NAD+) activity"/>
    <property type="evidence" value="ECO:0007669"/>
    <property type="project" value="TreeGrafter"/>
</dbReference>
<dbReference type="KEGG" id="uam:UABAM_05163"/>
<dbReference type="PANTHER" id="PTHR48079">
    <property type="entry name" value="PROTEIN YEEZ"/>
    <property type="match status" value="1"/>
</dbReference>
<accession>A0A5S9IUC1</accession>
<organism evidence="2 3">
    <name type="scientific">Uabimicrobium amorphum</name>
    <dbReference type="NCBI Taxonomy" id="2596890"/>
    <lineage>
        <taxon>Bacteria</taxon>
        <taxon>Pseudomonadati</taxon>
        <taxon>Planctomycetota</taxon>
        <taxon>Candidatus Uabimicrobiia</taxon>
        <taxon>Candidatus Uabimicrobiales</taxon>
        <taxon>Candidatus Uabimicrobiaceae</taxon>
        <taxon>Candidatus Uabimicrobium</taxon>
    </lineage>
</organism>